<dbReference type="AlphaFoldDB" id="A0A937X4P7"/>
<organism evidence="2 3">
    <name type="scientific">Candidatus Tanganyikabacteria bacterium</name>
    <dbReference type="NCBI Taxonomy" id="2961651"/>
    <lineage>
        <taxon>Bacteria</taxon>
        <taxon>Bacillati</taxon>
        <taxon>Candidatus Sericytochromatia</taxon>
        <taxon>Candidatus Tanganyikabacteria</taxon>
    </lineage>
</organism>
<dbReference type="EMBL" id="VGJX01000719">
    <property type="protein sequence ID" value="MBM3275783.1"/>
    <property type="molecule type" value="Genomic_DNA"/>
</dbReference>
<reference evidence="2 3" key="1">
    <citation type="submission" date="2019-03" db="EMBL/GenBank/DDBJ databases">
        <title>Lake Tanganyika Metagenome-Assembled Genomes (MAGs).</title>
        <authorList>
            <person name="Tran P."/>
        </authorList>
    </citation>
    <scope>NUCLEOTIDE SEQUENCE [LARGE SCALE GENOMIC DNA]</scope>
    <source>
        <strain evidence="2">K_DeepCast_65m_m2_236</strain>
    </source>
</reference>
<comment type="caution">
    <text evidence="2">The sequence shown here is derived from an EMBL/GenBank/DDBJ whole genome shotgun (WGS) entry which is preliminary data.</text>
</comment>
<accession>A0A937X4P7</accession>
<gene>
    <name evidence="2" type="ORF">FJZ00_11560</name>
</gene>
<protein>
    <submittedName>
        <fullName evidence="2">YtxH domain-containing protein</fullName>
    </submittedName>
</protein>
<keyword evidence="1" id="KW-0472">Membrane</keyword>
<evidence type="ECO:0000256" key="1">
    <source>
        <dbReference type="SAM" id="Phobius"/>
    </source>
</evidence>
<keyword evidence="1" id="KW-1133">Transmembrane helix</keyword>
<sequence>MPNQAVRSLKFVASALVGTAVGTVVGLLVAPKAGQANRDSIMRLAGELAAQVPFRLDDLKRKVRLPGRNKPDATFVQLYRDSGG</sequence>
<dbReference type="Proteomes" id="UP000703893">
    <property type="component" value="Unassembled WGS sequence"/>
</dbReference>
<feature type="transmembrane region" description="Helical" evidence="1">
    <location>
        <begin position="12"/>
        <end position="30"/>
    </location>
</feature>
<proteinExistence type="predicted"/>
<evidence type="ECO:0000313" key="2">
    <source>
        <dbReference type="EMBL" id="MBM3275783.1"/>
    </source>
</evidence>
<keyword evidence="1" id="KW-0812">Transmembrane</keyword>
<name>A0A937X4P7_9BACT</name>
<evidence type="ECO:0000313" key="3">
    <source>
        <dbReference type="Proteomes" id="UP000703893"/>
    </source>
</evidence>